<dbReference type="InterPro" id="IPR018551">
    <property type="entry name" value="DUF2007"/>
</dbReference>
<accession>A0A1M6CGW2</accession>
<dbReference type="EMBL" id="FQZT01000001">
    <property type="protein sequence ID" value="SHI59928.1"/>
    <property type="molecule type" value="Genomic_DNA"/>
</dbReference>
<keyword evidence="3" id="KW-1185">Reference proteome</keyword>
<protein>
    <submittedName>
        <fullName evidence="2">Putative signal transducing protein</fullName>
    </submittedName>
</protein>
<organism evidence="2 3">
    <name type="scientific">Malonomonas rubra DSM 5091</name>
    <dbReference type="NCBI Taxonomy" id="1122189"/>
    <lineage>
        <taxon>Bacteria</taxon>
        <taxon>Pseudomonadati</taxon>
        <taxon>Thermodesulfobacteriota</taxon>
        <taxon>Desulfuromonadia</taxon>
        <taxon>Desulfuromonadales</taxon>
        <taxon>Geopsychrobacteraceae</taxon>
        <taxon>Malonomonas</taxon>
    </lineage>
</organism>
<dbReference type="OrthoDB" id="9814654at2"/>
<dbReference type="AlphaFoldDB" id="A0A1M6CGW2"/>
<proteinExistence type="predicted"/>
<evidence type="ECO:0000313" key="2">
    <source>
        <dbReference type="EMBL" id="SHI59928.1"/>
    </source>
</evidence>
<gene>
    <name evidence="2" type="ORF">SAMN02745165_00517</name>
</gene>
<sequence length="89" mass="10442">MYRELLAREGVECLLKNDQLFSAIGEIPFVECYPELWVVDDEVYPRAQLLLDGWLRQSLSNKQGWRCPDCGELCDPQFEQCWNCLSPRD</sequence>
<dbReference type="STRING" id="1122189.SAMN02745165_00517"/>
<evidence type="ECO:0000259" key="1">
    <source>
        <dbReference type="Pfam" id="PF09413"/>
    </source>
</evidence>
<reference evidence="2 3" key="1">
    <citation type="submission" date="2016-11" db="EMBL/GenBank/DDBJ databases">
        <authorList>
            <person name="Jaros S."/>
            <person name="Januszkiewicz K."/>
            <person name="Wedrychowicz H."/>
        </authorList>
    </citation>
    <scope>NUCLEOTIDE SEQUENCE [LARGE SCALE GENOMIC DNA]</scope>
    <source>
        <strain evidence="2 3">DSM 5091</strain>
    </source>
</reference>
<dbReference type="Proteomes" id="UP000184171">
    <property type="component" value="Unassembled WGS sequence"/>
</dbReference>
<feature type="domain" description="DUF2007" evidence="1">
    <location>
        <begin position="1"/>
        <end position="52"/>
    </location>
</feature>
<name>A0A1M6CGW2_MALRU</name>
<dbReference type="Pfam" id="PF09413">
    <property type="entry name" value="DUF2007"/>
    <property type="match status" value="1"/>
</dbReference>
<dbReference type="RefSeq" id="WP_161947610.1">
    <property type="nucleotide sequence ID" value="NZ_FQZT01000001.1"/>
</dbReference>
<evidence type="ECO:0000313" key="3">
    <source>
        <dbReference type="Proteomes" id="UP000184171"/>
    </source>
</evidence>